<evidence type="ECO:0000313" key="2">
    <source>
        <dbReference type="Proteomes" id="UP001240150"/>
    </source>
</evidence>
<dbReference type="Proteomes" id="UP001240150">
    <property type="component" value="Chromosome"/>
</dbReference>
<organism evidence="1 2">
    <name type="scientific">Actinoplanes oblitus</name>
    <dbReference type="NCBI Taxonomy" id="3040509"/>
    <lineage>
        <taxon>Bacteria</taxon>
        <taxon>Bacillati</taxon>
        <taxon>Actinomycetota</taxon>
        <taxon>Actinomycetes</taxon>
        <taxon>Micromonosporales</taxon>
        <taxon>Micromonosporaceae</taxon>
        <taxon>Actinoplanes</taxon>
    </lineage>
</organism>
<sequence>MTLPDPPSFITRDRRRAVAASTEPLDPNLAGGQAVAASSTAPLLLPPAEAAPVPPLGRAVIHEPRPVPNQFGPADVAERAWINAAALRPGALVAVSSADGGVGRSTLVAALGGLLALAVPEPVLAVDMVSAPWGGLGARVGRQNRATVWDTVDNLKSLTSRSDVEHFAQRGPSGLLALVGETEGRERRPPRHDEAAALADRLRWLFPLTVCDLSPAVSSAVWRTVVAATVPVLVARATTDGLRHAMRLLTQLTAAGHAQPAQACVLVVMATSPSVPRQVRALVRQADDIAGAVLEVPYDPSLAQPEPIDPRLLRRRTRTALVHVADAVLSRCAVQRPASALSHQERAS</sequence>
<accession>A0ABY8WQ22</accession>
<dbReference type="InterPro" id="IPR050625">
    <property type="entry name" value="ParA/MinD_ATPase"/>
</dbReference>
<proteinExistence type="predicted"/>
<name>A0ABY8WQ22_9ACTN</name>
<dbReference type="InterPro" id="IPR027417">
    <property type="entry name" value="P-loop_NTPase"/>
</dbReference>
<dbReference type="PANTHER" id="PTHR43384:SF14">
    <property type="entry name" value="ESX-1 SECRETION-ASSOCIATED PROTEIN ESPI"/>
    <property type="match status" value="1"/>
</dbReference>
<evidence type="ECO:0000313" key="1">
    <source>
        <dbReference type="EMBL" id="WIM99986.1"/>
    </source>
</evidence>
<gene>
    <name evidence="1" type="ORF">ACTOB_003660</name>
</gene>
<protein>
    <recommendedName>
        <fullName evidence="3">MinD-like ATPase involved in chromosome partitioning or flagellar assembly</fullName>
    </recommendedName>
</protein>
<reference evidence="1 2" key="1">
    <citation type="submission" date="2023-06" db="EMBL/GenBank/DDBJ databases">
        <authorList>
            <person name="Yushchuk O."/>
            <person name="Binda E."/>
            <person name="Ruckert-Reed C."/>
            <person name="Fedorenko V."/>
            <person name="Kalinowski J."/>
            <person name="Marinelli F."/>
        </authorList>
    </citation>
    <scope>NUCLEOTIDE SEQUENCE [LARGE SCALE GENOMIC DNA]</scope>
    <source>
        <strain evidence="1 2">NRRL 3884</strain>
    </source>
</reference>
<dbReference type="Gene3D" id="3.40.50.300">
    <property type="entry name" value="P-loop containing nucleotide triphosphate hydrolases"/>
    <property type="match status" value="1"/>
</dbReference>
<dbReference type="PANTHER" id="PTHR43384">
    <property type="entry name" value="SEPTUM SITE-DETERMINING PROTEIN MIND HOMOLOG, CHLOROPLASTIC-RELATED"/>
    <property type="match status" value="1"/>
</dbReference>
<evidence type="ECO:0008006" key="3">
    <source>
        <dbReference type="Google" id="ProtNLM"/>
    </source>
</evidence>
<dbReference type="SUPFAM" id="SSF52540">
    <property type="entry name" value="P-loop containing nucleoside triphosphate hydrolases"/>
    <property type="match status" value="1"/>
</dbReference>
<dbReference type="EMBL" id="CP126980">
    <property type="protein sequence ID" value="WIM99986.1"/>
    <property type="molecule type" value="Genomic_DNA"/>
</dbReference>
<dbReference type="RefSeq" id="WP_284921444.1">
    <property type="nucleotide sequence ID" value="NZ_CP126980.1"/>
</dbReference>
<keyword evidence="2" id="KW-1185">Reference proteome</keyword>